<dbReference type="RefSeq" id="WP_206713520.1">
    <property type="nucleotide sequence ID" value="NZ_CP071091.1"/>
</dbReference>
<evidence type="ECO:0000313" key="3">
    <source>
        <dbReference type="Proteomes" id="UP000663090"/>
    </source>
</evidence>
<evidence type="ECO:0000256" key="1">
    <source>
        <dbReference type="SAM" id="SignalP"/>
    </source>
</evidence>
<organism evidence="2 3">
    <name type="scientific">Myxococcus landrumensis</name>
    <dbReference type="NCBI Taxonomy" id="2813577"/>
    <lineage>
        <taxon>Bacteria</taxon>
        <taxon>Pseudomonadati</taxon>
        <taxon>Myxococcota</taxon>
        <taxon>Myxococcia</taxon>
        <taxon>Myxococcales</taxon>
        <taxon>Cystobacterineae</taxon>
        <taxon>Myxococcaceae</taxon>
        <taxon>Myxococcus</taxon>
    </lineage>
</organism>
<proteinExistence type="predicted"/>
<feature type="signal peptide" evidence="1">
    <location>
        <begin position="1"/>
        <end position="24"/>
    </location>
</feature>
<reference evidence="2 3" key="1">
    <citation type="submission" date="2021-02" db="EMBL/GenBank/DDBJ databases">
        <title>De Novo genome assembly of isolated myxobacteria.</title>
        <authorList>
            <person name="Stevens D.C."/>
        </authorList>
    </citation>
    <scope>NUCLEOTIDE SEQUENCE [LARGE SCALE GENOMIC DNA]</scope>
    <source>
        <strain evidence="2 3">SCHIC003</strain>
    </source>
</reference>
<feature type="chain" id="PRO_5047427498" description="Lipoprotein" evidence="1">
    <location>
        <begin position="25"/>
        <end position="306"/>
    </location>
</feature>
<keyword evidence="1" id="KW-0732">Signal</keyword>
<gene>
    <name evidence="2" type="ORF">JY572_25710</name>
</gene>
<evidence type="ECO:0008006" key="4">
    <source>
        <dbReference type="Google" id="ProtNLM"/>
    </source>
</evidence>
<dbReference type="Proteomes" id="UP000663090">
    <property type="component" value="Chromosome"/>
</dbReference>
<evidence type="ECO:0000313" key="2">
    <source>
        <dbReference type="EMBL" id="QSQ11780.1"/>
    </source>
</evidence>
<name>A0ABX7MZD3_9BACT</name>
<keyword evidence="3" id="KW-1185">Reference proteome</keyword>
<dbReference type="EMBL" id="CP071091">
    <property type="protein sequence ID" value="QSQ11780.1"/>
    <property type="molecule type" value="Genomic_DNA"/>
</dbReference>
<accession>A0ABX7MZD3</accession>
<protein>
    <recommendedName>
        <fullName evidence="4">Lipoprotein</fullName>
    </recommendedName>
</protein>
<sequence>MKVRSSWLGAACAAVVGIAGVADAHDLTCTKLVNGQASVEATTFPFTANYSFQVTNVHPTLPSILLTALDPLLVTRGFVFTPPPPFPIAVGASVTSNFALTISSLEDCQALANLDGTPDNNIDNQFTAGFDLGSGLCTARVTCGQQTSCTNATRTLGFWKNHIPALTQCLAGGPIPLGSLGIVIALPDAEGILWGDPATYPVTGLPRSELDRIRFLASRQMLVATCNQRVFGGATVPPNLLALILAALGTVDCDTLETLTAQLDTYNNSCEAAPFPAGFDPGPSTPEAAQALAVDFTLPTLLPCLP</sequence>